<keyword evidence="1" id="KW-1133">Transmembrane helix</keyword>
<evidence type="ECO:0000313" key="2">
    <source>
        <dbReference type="EMBL" id="MFB9830906.1"/>
    </source>
</evidence>
<dbReference type="RefSeq" id="WP_378193926.1">
    <property type="nucleotide sequence ID" value="NZ_JBHLZP010000004.1"/>
</dbReference>
<accession>A0ABV5Y7B2</accession>
<name>A0ABV5Y7B2_9ACTN</name>
<sequence length="388" mass="41560">MDEVRMVRDSYPEPAPPTAREIARAKALLNDPPRRPRPRLLWGLGGVVAAAAAAAVALTLVGGNTTAPSRPSGPVHLDDKGLVLAAAEKAEQQPAGKYWHTDVVQGQAFIVRAETGTYAITGALDETFGWWGAKSGMGEAHYGRDLPAHPVTARDEALWRKAGSPSTFRVWAGDHYDTYTTKAQKWQMNGVNKGTDPHGGGEFVGALGMSVEDLQNLPNDSAKLTEMFLSDSAVSKRMAPAGVRARWSKQVPPAFKLHLAGALAENPIPPKVRAGLMRAATAQPGIHAIGRDTDPLGRPGVALAADDTATTWTGEYGGEKAARGTYRSRTVIVFDQRTGAMLSEQEELTKPGGPYAEMKPGFIINYTAYRSAGWTDTKPSPQAELPFR</sequence>
<keyword evidence="1" id="KW-0472">Membrane</keyword>
<evidence type="ECO:0000313" key="3">
    <source>
        <dbReference type="Proteomes" id="UP001589627"/>
    </source>
</evidence>
<feature type="transmembrane region" description="Helical" evidence="1">
    <location>
        <begin position="40"/>
        <end position="62"/>
    </location>
</feature>
<evidence type="ECO:0008006" key="4">
    <source>
        <dbReference type="Google" id="ProtNLM"/>
    </source>
</evidence>
<reference evidence="2 3" key="1">
    <citation type="submission" date="2024-09" db="EMBL/GenBank/DDBJ databases">
        <authorList>
            <person name="Sun Q."/>
            <person name="Mori K."/>
        </authorList>
    </citation>
    <scope>NUCLEOTIDE SEQUENCE [LARGE SCALE GENOMIC DNA]</scope>
    <source>
        <strain evidence="2 3">TBRC 0563</strain>
    </source>
</reference>
<comment type="caution">
    <text evidence="2">The sequence shown here is derived from an EMBL/GenBank/DDBJ whole genome shotgun (WGS) entry which is preliminary data.</text>
</comment>
<dbReference type="EMBL" id="JBHLZP010000004">
    <property type="protein sequence ID" value="MFB9830906.1"/>
    <property type="molecule type" value="Genomic_DNA"/>
</dbReference>
<protein>
    <recommendedName>
        <fullName evidence="4">CU044_5270 family protein</fullName>
    </recommendedName>
</protein>
<gene>
    <name evidence="2" type="ORF">ACFFNX_01710</name>
</gene>
<keyword evidence="3" id="KW-1185">Reference proteome</keyword>
<evidence type="ECO:0000256" key="1">
    <source>
        <dbReference type="SAM" id="Phobius"/>
    </source>
</evidence>
<proteinExistence type="predicted"/>
<organism evidence="2 3">
    <name type="scientific">Actinoallomurus acaciae</name>
    <dbReference type="NCBI Taxonomy" id="502577"/>
    <lineage>
        <taxon>Bacteria</taxon>
        <taxon>Bacillati</taxon>
        <taxon>Actinomycetota</taxon>
        <taxon>Actinomycetes</taxon>
        <taxon>Streptosporangiales</taxon>
        <taxon>Thermomonosporaceae</taxon>
        <taxon>Actinoallomurus</taxon>
    </lineage>
</organism>
<keyword evidence="1" id="KW-0812">Transmembrane</keyword>
<dbReference type="Proteomes" id="UP001589627">
    <property type="component" value="Unassembled WGS sequence"/>
</dbReference>